<dbReference type="CDD" id="cd01104">
    <property type="entry name" value="HTH_MlrA-CarA"/>
    <property type="match status" value="1"/>
</dbReference>
<dbReference type="AlphaFoldDB" id="A0A7X2L9I8"/>
<dbReference type="GO" id="GO:0003677">
    <property type="term" value="F:DNA binding"/>
    <property type="evidence" value="ECO:0007669"/>
    <property type="project" value="UniProtKB-KW"/>
</dbReference>
<dbReference type="SMART" id="SM00422">
    <property type="entry name" value="HTH_MERR"/>
    <property type="match status" value="1"/>
</dbReference>
<keyword evidence="1" id="KW-0678">Repressor</keyword>
<evidence type="ECO:0000313" key="7">
    <source>
        <dbReference type="Proteomes" id="UP000441032"/>
    </source>
</evidence>
<dbReference type="SUPFAM" id="SSF46955">
    <property type="entry name" value="Putative DNA-binding domain"/>
    <property type="match status" value="1"/>
</dbReference>
<name>A0A7X2L9I8_RALPI</name>
<dbReference type="InterPro" id="IPR009061">
    <property type="entry name" value="DNA-bd_dom_put_sf"/>
</dbReference>
<evidence type="ECO:0000256" key="1">
    <source>
        <dbReference type="ARBA" id="ARBA00022491"/>
    </source>
</evidence>
<dbReference type="InterPro" id="IPR000551">
    <property type="entry name" value="MerR-type_HTH_dom"/>
</dbReference>
<dbReference type="PANTHER" id="PTHR30204">
    <property type="entry name" value="REDOX-CYCLING DRUG-SENSING TRANSCRIPTIONAL ACTIVATOR SOXR"/>
    <property type="match status" value="1"/>
</dbReference>
<accession>A0A7X2L9I8</accession>
<dbReference type="Pfam" id="PF13411">
    <property type="entry name" value="MerR_1"/>
    <property type="match status" value="1"/>
</dbReference>
<dbReference type="PANTHER" id="PTHR30204:SF69">
    <property type="entry name" value="MERR-FAMILY TRANSCRIPTIONAL REGULATOR"/>
    <property type="match status" value="1"/>
</dbReference>
<keyword evidence="2" id="KW-0805">Transcription regulation</keyword>
<dbReference type="Gene3D" id="1.10.1660.10">
    <property type="match status" value="1"/>
</dbReference>
<dbReference type="PROSITE" id="PS50937">
    <property type="entry name" value="HTH_MERR_2"/>
    <property type="match status" value="1"/>
</dbReference>
<evidence type="ECO:0000256" key="2">
    <source>
        <dbReference type="ARBA" id="ARBA00023015"/>
    </source>
</evidence>
<dbReference type="RefSeq" id="WP_367875533.1">
    <property type="nucleotide sequence ID" value="NZ_WJYN01000001.1"/>
</dbReference>
<feature type="domain" description="HTH merR-type" evidence="5">
    <location>
        <begin position="12"/>
        <end position="78"/>
    </location>
</feature>
<protein>
    <submittedName>
        <fullName evidence="6">MerR family transcriptional regulator</fullName>
    </submittedName>
</protein>
<evidence type="ECO:0000259" key="5">
    <source>
        <dbReference type="PROSITE" id="PS50937"/>
    </source>
</evidence>
<comment type="caution">
    <text evidence="6">The sequence shown here is derived from an EMBL/GenBank/DDBJ whole genome shotgun (WGS) entry which is preliminary data.</text>
</comment>
<dbReference type="EMBL" id="WJYN01000001">
    <property type="protein sequence ID" value="MRS97925.1"/>
    <property type="molecule type" value="Genomic_DNA"/>
</dbReference>
<sequence length="321" mass="34719">MKRLYKSLAPRHYRSGEAAKLARMSASTLRIWERKYAVVAPPKSASGQRLYTEEDIERLRLIRRLVDGGHAIRAVASLNVESLRALVRSSASAHSAQSEPISLLMAGPVSLAISDSASDSMHICGHPGSLEEAFRDARAGSRADALLVAVPSLQEDTLLRIVALAEAAHAKAISVIFTSGSPRAIERAGLGGLRVVQQSDAEARPGALITELVDWAMALRQADILNADPRSRAARRFDDKALAAFAGLTSTIQCECPRHLAELVSQLSAFQRYSDACLSRSPQDALLHRRLGNVANRAVQLLETALAEVVRHEELLTGAQR</sequence>
<evidence type="ECO:0000256" key="3">
    <source>
        <dbReference type="ARBA" id="ARBA00023125"/>
    </source>
</evidence>
<gene>
    <name evidence="6" type="ORF">GJQ57_04560</name>
</gene>
<organism evidence="6 7">
    <name type="scientific">Ralstonia pickettii</name>
    <name type="common">Burkholderia pickettii</name>
    <dbReference type="NCBI Taxonomy" id="329"/>
    <lineage>
        <taxon>Bacteria</taxon>
        <taxon>Pseudomonadati</taxon>
        <taxon>Pseudomonadota</taxon>
        <taxon>Betaproteobacteria</taxon>
        <taxon>Burkholderiales</taxon>
        <taxon>Burkholderiaceae</taxon>
        <taxon>Ralstonia</taxon>
    </lineage>
</organism>
<evidence type="ECO:0000256" key="4">
    <source>
        <dbReference type="ARBA" id="ARBA00023163"/>
    </source>
</evidence>
<keyword evidence="4" id="KW-0804">Transcription</keyword>
<dbReference type="GO" id="GO:0003700">
    <property type="term" value="F:DNA-binding transcription factor activity"/>
    <property type="evidence" value="ECO:0007669"/>
    <property type="project" value="InterPro"/>
</dbReference>
<keyword evidence="3" id="KW-0238">DNA-binding</keyword>
<proteinExistence type="predicted"/>
<dbReference type="InterPro" id="IPR047057">
    <property type="entry name" value="MerR_fam"/>
</dbReference>
<reference evidence="6 7" key="1">
    <citation type="submission" date="2019-11" db="EMBL/GenBank/DDBJ databases">
        <title>Phenotypic characterization of an OXA-22 and OXA-60 co-producing Ralstonia pickettii clinical strain.</title>
        <authorList>
            <person name="He F."/>
        </authorList>
    </citation>
    <scope>NUCLEOTIDE SEQUENCE [LARGE SCALE GENOMIC DNA]</scope>
    <source>
        <strain evidence="6 7">PSLESD1</strain>
    </source>
</reference>
<dbReference type="Proteomes" id="UP000441032">
    <property type="component" value="Unassembled WGS sequence"/>
</dbReference>
<evidence type="ECO:0000313" key="6">
    <source>
        <dbReference type="EMBL" id="MRS97925.1"/>
    </source>
</evidence>